<keyword evidence="14" id="KW-0732">Signal</keyword>
<feature type="transmembrane region" description="Helical" evidence="12">
    <location>
        <begin position="225"/>
        <end position="244"/>
    </location>
</feature>
<feature type="region of interest" description="Disordered" evidence="13">
    <location>
        <begin position="617"/>
        <end position="643"/>
    </location>
</feature>
<dbReference type="PANTHER" id="PTHR12064">
    <property type="entry name" value="METAL TRANSPORTER CNNM"/>
    <property type="match status" value="1"/>
</dbReference>
<dbReference type="InterPro" id="IPR046342">
    <property type="entry name" value="CBS_dom_sf"/>
</dbReference>
<reference evidence="16" key="2">
    <citation type="submission" date="2004-02" db="EMBL/GenBank/DDBJ databases">
        <authorList>
            <consortium name="Genoscope"/>
            <consortium name="Whitehead Institute Centre for Genome Research"/>
        </authorList>
    </citation>
    <scope>NUCLEOTIDE SEQUENCE</scope>
</reference>
<sequence>MVASSAGLRFLLMILLLCGIRYGACSEEAPQVLGLRLEDPPGGVCMNDRIISAPPGATFKLRLFGTDLNGSWPWVAFAGAAGGAAGAVGDTRDPCLEENRRNESAFQVTGKFAQDELHSGLVTVEVRPWSPSDGEQSFHHLCVLSGGRWRSAGPDRLRVDPDRALPADYIPPWALGVLVVLFLTICCVLRTVSLSLLWLDPVELYVLHSCGSEEEKRVAKRLEPACSLLFLCALGHSVLGVFFYRLLGSVLSAAFTSGILIFLVAELAPHIVCSGYGFRMAPALTWLAQAALGGGCGGAGGAPRLNGAVSAVCSEFVKEEFSRGMLRTKTVEDILTPLKDCFMLPSSAVLDFSTMSEIMQSGYTRVPIYEEERSNIVEILYVKDLALVDPDDRTPMTTITKFYNHPLHFVFNDTKLDAMLEEFKKGNSHMAIVQKVNNEGEGDPFYEVLGLVTLEDVIEEIIKSEILDESDGCLDRKVKRPLAALEIPLEPRSSHEEFSLFKPPEGEPKIQTSPQLLLATHRFLSREVEHFSPVRVSEKVLFHLLRHPSVNQEIHFDPGNRLSASHYLYTRNHPVDYFILLLQGRVEVEIGKEGLKFENGAFTYYGVSALTLPSSVHQSPVSSQRHSPRDPFDSAEATSPSGYCPDYTVRALTDLQIIRVRGQQTPPETHSLVDETSNSSLLLEWQVTRLQYLNALMASRVGQSPDPPEIKILPNSQTKLLNERNTN</sequence>
<evidence type="ECO:0000256" key="3">
    <source>
        <dbReference type="ARBA" id="ARBA00022448"/>
    </source>
</evidence>
<dbReference type="SUPFAM" id="SSF54631">
    <property type="entry name" value="CBS-domain pair"/>
    <property type="match status" value="1"/>
</dbReference>
<comment type="caution">
    <text evidence="16">The sequence shown here is derived from an EMBL/GenBank/DDBJ whole genome shotgun (WGS) entry which is preliminary data.</text>
</comment>
<feature type="chain" id="PRO_5004243605" description="Metal transporter" evidence="14">
    <location>
        <begin position="27"/>
        <end position="727"/>
    </location>
</feature>
<dbReference type="CDD" id="cd04590">
    <property type="entry name" value="CBS_pair_CorC_HlyC_assoc"/>
    <property type="match status" value="1"/>
</dbReference>
<proteinExistence type="inferred from homology"/>
<dbReference type="OrthoDB" id="5353557at2759"/>
<evidence type="ECO:0000256" key="13">
    <source>
        <dbReference type="SAM" id="MobiDB-lite"/>
    </source>
</evidence>
<dbReference type="Gene3D" id="3.10.580.10">
    <property type="entry name" value="CBS-domain"/>
    <property type="match status" value="1"/>
</dbReference>
<dbReference type="PROSITE" id="PS51371">
    <property type="entry name" value="CBS"/>
    <property type="match status" value="1"/>
</dbReference>
<evidence type="ECO:0000256" key="8">
    <source>
        <dbReference type="ARBA" id="ARBA00023065"/>
    </source>
</evidence>
<dbReference type="Pfam" id="PF25511">
    <property type="entry name" value="Ig_CNNM4_N"/>
    <property type="match status" value="1"/>
</dbReference>
<evidence type="ECO:0000256" key="9">
    <source>
        <dbReference type="ARBA" id="ARBA00023122"/>
    </source>
</evidence>
<evidence type="ECO:0000256" key="7">
    <source>
        <dbReference type="ARBA" id="ARBA00022989"/>
    </source>
</evidence>
<feature type="domain" description="CBS" evidence="15">
    <location>
        <begin position="396"/>
        <end position="469"/>
    </location>
</feature>
<evidence type="ECO:0000256" key="6">
    <source>
        <dbReference type="ARBA" id="ARBA00022737"/>
    </source>
</evidence>
<evidence type="ECO:0000313" key="16">
    <source>
        <dbReference type="EMBL" id="CAG05351.1"/>
    </source>
</evidence>
<dbReference type="GO" id="GO:0022857">
    <property type="term" value="F:transmembrane transporter activity"/>
    <property type="evidence" value="ECO:0007669"/>
    <property type="project" value="UniProtKB-UniRule"/>
</dbReference>
<comment type="subcellular location">
    <subcellularLocation>
        <location evidence="1 12">Cell membrane</location>
        <topology evidence="1 12">Multi-pass membrane protein</topology>
    </subcellularLocation>
</comment>
<dbReference type="FunFam" id="3.10.580.10:FF:000001">
    <property type="entry name" value="Putative metal transporter CNNM3 isoform 2"/>
    <property type="match status" value="1"/>
</dbReference>
<dbReference type="InterPro" id="IPR044751">
    <property type="entry name" value="Ion_transp-like_CBS"/>
</dbReference>
<organism evidence="16">
    <name type="scientific">Tetraodon nigroviridis</name>
    <name type="common">Spotted green pufferfish</name>
    <name type="synonym">Chelonodon nigroviridis</name>
    <dbReference type="NCBI Taxonomy" id="99883"/>
    <lineage>
        <taxon>Eukaryota</taxon>
        <taxon>Metazoa</taxon>
        <taxon>Chordata</taxon>
        <taxon>Craniata</taxon>
        <taxon>Vertebrata</taxon>
        <taxon>Euteleostomi</taxon>
        <taxon>Actinopterygii</taxon>
        <taxon>Neopterygii</taxon>
        <taxon>Teleostei</taxon>
        <taxon>Neoteleostei</taxon>
        <taxon>Acanthomorphata</taxon>
        <taxon>Eupercaria</taxon>
        <taxon>Tetraodontiformes</taxon>
        <taxon>Tetradontoidea</taxon>
        <taxon>Tetraodontidae</taxon>
        <taxon>Tetraodon</taxon>
    </lineage>
</organism>
<gene>
    <name evidence="16" type="ORF">GSTENG00025339001</name>
</gene>
<reference evidence="16" key="1">
    <citation type="journal article" date="2004" name="Nature">
        <title>Genome duplication in the teleost fish Tetraodon nigroviridis reveals the early vertebrate proto-karyotype.</title>
        <authorList>
            <person name="Jaillon O."/>
            <person name="Aury J.-M."/>
            <person name="Brunet F."/>
            <person name="Petit J.-L."/>
            <person name="Stange-Thomann N."/>
            <person name="Mauceli E."/>
            <person name="Bouneau L."/>
            <person name="Fischer C."/>
            <person name="Ozouf-Costaz C."/>
            <person name="Bernot A."/>
            <person name="Nicaud S."/>
            <person name="Jaffe D."/>
            <person name="Fisher S."/>
            <person name="Lutfalla G."/>
            <person name="Dossat C."/>
            <person name="Segurens B."/>
            <person name="Dasilva C."/>
            <person name="Salanoubat M."/>
            <person name="Levy M."/>
            <person name="Boudet N."/>
            <person name="Castellano S."/>
            <person name="Anthouard V."/>
            <person name="Jubin C."/>
            <person name="Castelli V."/>
            <person name="Katinka M."/>
            <person name="Vacherie B."/>
            <person name="Biemont C."/>
            <person name="Skalli Z."/>
            <person name="Cattolico L."/>
            <person name="Poulain J."/>
            <person name="De Berardinis V."/>
            <person name="Cruaud C."/>
            <person name="Duprat S."/>
            <person name="Brottier P."/>
            <person name="Coutanceau J.-P."/>
            <person name="Gouzy J."/>
            <person name="Parra G."/>
            <person name="Lardier G."/>
            <person name="Chapple C."/>
            <person name="McKernan K.J."/>
            <person name="McEwan P."/>
            <person name="Bosak S."/>
            <person name="Kellis M."/>
            <person name="Volff J.-N."/>
            <person name="Guigo R."/>
            <person name="Zody M.C."/>
            <person name="Mesirov J."/>
            <person name="Lindblad-Toh K."/>
            <person name="Birren B."/>
            <person name="Nusbaum C."/>
            <person name="Kahn D."/>
            <person name="Robinson-Rechavi M."/>
            <person name="Laudet V."/>
            <person name="Schachter V."/>
            <person name="Quetier F."/>
            <person name="Saurin W."/>
            <person name="Scarpelli C."/>
            <person name="Wincker P."/>
            <person name="Lander E.S."/>
            <person name="Weissenbach J."/>
            <person name="Roest Crollius H."/>
        </authorList>
    </citation>
    <scope>NUCLEOTIDE SEQUENCE [LARGE SCALE GENOMIC DNA]</scope>
</reference>
<keyword evidence="4" id="KW-1003">Cell membrane</keyword>
<keyword evidence="7 12" id="KW-1133">Transmembrane helix</keyword>
<feature type="non-terminal residue" evidence="16">
    <location>
        <position position="727"/>
    </location>
</feature>
<keyword evidence="5 12" id="KW-0812">Transmembrane</keyword>
<feature type="transmembrane region" description="Helical" evidence="12">
    <location>
        <begin position="173"/>
        <end position="199"/>
    </location>
</feature>
<comment type="similarity">
    <text evidence="2 12">Belongs to the ACDP family.</text>
</comment>
<name>Q4S1Y1_TETNG</name>
<dbReference type="EMBL" id="CAAE01014764">
    <property type="protein sequence ID" value="CAG05351.1"/>
    <property type="molecule type" value="Genomic_DNA"/>
</dbReference>
<keyword evidence="6" id="KW-0677">Repeat</keyword>
<dbReference type="GO" id="GO:0006811">
    <property type="term" value="P:monoatomic ion transport"/>
    <property type="evidence" value="ECO:0007669"/>
    <property type="project" value="UniProtKB-KW"/>
</dbReference>
<dbReference type="InterPro" id="IPR045095">
    <property type="entry name" value="ACDP"/>
</dbReference>
<keyword evidence="8" id="KW-0406">Ion transport</keyword>
<evidence type="ECO:0000256" key="12">
    <source>
        <dbReference type="RuleBase" id="RU369091"/>
    </source>
</evidence>
<keyword evidence="9 11" id="KW-0129">CBS domain</keyword>
<evidence type="ECO:0000259" key="15">
    <source>
        <dbReference type="PROSITE" id="PS51371"/>
    </source>
</evidence>
<dbReference type="Pfam" id="PF25562">
    <property type="entry name" value="CNBH_CNNM2_C"/>
    <property type="match status" value="1"/>
</dbReference>
<comment type="function">
    <text evidence="12">Metal transporter.</text>
</comment>
<dbReference type="GO" id="GO:0005886">
    <property type="term" value="C:plasma membrane"/>
    <property type="evidence" value="ECO:0007669"/>
    <property type="project" value="UniProtKB-SubCell"/>
</dbReference>
<evidence type="ECO:0000256" key="14">
    <source>
        <dbReference type="SAM" id="SignalP"/>
    </source>
</evidence>
<dbReference type="AlphaFoldDB" id="Q4S1Y1"/>
<evidence type="ECO:0000256" key="1">
    <source>
        <dbReference type="ARBA" id="ARBA00004651"/>
    </source>
</evidence>
<accession>Q4S1Y1</accession>
<feature type="transmembrane region" description="Helical" evidence="12">
    <location>
        <begin position="250"/>
        <end position="272"/>
    </location>
</feature>
<evidence type="ECO:0000256" key="11">
    <source>
        <dbReference type="PROSITE-ProRule" id="PRU00703"/>
    </source>
</evidence>
<evidence type="ECO:0000256" key="4">
    <source>
        <dbReference type="ARBA" id="ARBA00022475"/>
    </source>
</evidence>
<dbReference type="InterPro" id="IPR000644">
    <property type="entry name" value="CBS_dom"/>
</dbReference>
<evidence type="ECO:0000256" key="5">
    <source>
        <dbReference type="ARBA" id="ARBA00022692"/>
    </source>
</evidence>
<dbReference type="KEGG" id="tng:GSTEN00025339G001"/>
<dbReference type="GO" id="GO:0010960">
    <property type="term" value="P:magnesium ion homeostasis"/>
    <property type="evidence" value="ECO:0007669"/>
    <property type="project" value="InterPro"/>
</dbReference>
<feature type="signal peptide" evidence="14">
    <location>
        <begin position="1"/>
        <end position="26"/>
    </location>
</feature>
<evidence type="ECO:0000256" key="10">
    <source>
        <dbReference type="ARBA" id="ARBA00023136"/>
    </source>
</evidence>
<evidence type="ECO:0000256" key="2">
    <source>
        <dbReference type="ARBA" id="ARBA00010484"/>
    </source>
</evidence>
<keyword evidence="3" id="KW-0813">Transport</keyword>
<keyword evidence="10 12" id="KW-0472">Membrane</keyword>
<protein>
    <recommendedName>
        <fullName evidence="12">Metal transporter</fullName>
    </recommendedName>
</protein>
<dbReference type="InterPro" id="IPR057492">
    <property type="entry name" value="Ig_CNNM1/2/4_N"/>
</dbReference>
<dbReference type="PANTHER" id="PTHR12064:SF27">
    <property type="entry name" value="METAL TRANSPORTER CNNM3"/>
    <property type="match status" value="1"/>
</dbReference>